<dbReference type="OrthoDB" id="8020998at2"/>
<dbReference type="AlphaFoldDB" id="A0A6L3SQR3"/>
<accession>A0A6L3SQR3</accession>
<comment type="caution">
    <text evidence="2">The sequence shown here is derived from an EMBL/GenBank/DDBJ whole genome shotgun (WGS) entry which is preliminary data.</text>
</comment>
<dbReference type="Pfam" id="PF21834">
    <property type="entry name" value="DUF6894"/>
    <property type="match status" value="1"/>
</dbReference>
<organism evidence="2 3">
    <name type="scientific">Methylobacterium soli</name>
    <dbReference type="NCBI Taxonomy" id="553447"/>
    <lineage>
        <taxon>Bacteria</taxon>
        <taxon>Pseudomonadati</taxon>
        <taxon>Pseudomonadota</taxon>
        <taxon>Alphaproteobacteria</taxon>
        <taxon>Hyphomicrobiales</taxon>
        <taxon>Methylobacteriaceae</taxon>
        <taxon>Methylobacterium</taxon>
    </lineage>
</organism>
<evidence type="ECO:0000259" key="1">
    <source>
        <dbReference type="Pfam" id="PF21834"/>
    </source>
</evidence>
<evidence type="ECO:0000313" key="3">
    <source>
        <dbReference type="Proteomes" id="UP000474159"/>
    </source>
</evidence>
<evidence type="ECO:0000313" key="2">
    <source>
        <dbReference type="EMBL" id="KAB1073841.1"/>
    </source>
</evidence>
<reference evidence="2 3" key="1">
    <citation type="submission" date="2019-09" db="EMBL/GenBank/DDBJ databases">
        <title>YIM 48816 draft genome.</title>
        <authorList>
            <person name="Jiang L."/>
        </authorList>
    </citation>
    <scope>NUCLEOTIDE SEQUENCE [LARGE SCALE GENOMIC DNA]</scope>
    <source>
        <strain evidence="2 3">YIM 48816</strain>
    </source>
</reference>
<dbReference type="EMBL" id="VZZK01000040">
    <property type="protein sequence ID" value="KAB1073841.1"/>
    <property type="molecule type" value="Genomic_DNA"/>
</dbReference>
<proteinExistence type="predicted"/>
<sequence>MTKRFYFDLTDGYRTLSDDEGVETLNLDQAISQALLAMKEMSQSGELDRLGNGWRMIIRDEAGIIRQEFVI</sequence>
<dbReference type="Proteomes" id="UP000474159">
    <property type="component" value="Unassembled WGS sequence"/>
</dbReference>
<name>A0A6L3SQR3_9HYPH</name>
<gene>
    <name evidence="2" type="ORF">F6X53_26600</name>
</gene>
<feature type="domain" description="DUF6894" evidence="1">
    <location>
        <begin position="4"/>
        <end position="64"/>
    </location>
</feature>
<keyword evidence="3" id="KW-1185">Reference proteome</keyword>
<dbReference type="InterPro" id="IPR054189">
    <property type="entry name" value="DUF6894"/>
</dbReference>
<protein>
    <recommendedName>
        <fullName evidence="1">DUF6894 domain-containing protein</fullName>
    </recommendedName>
</protein>
<dbReference type="RefSeq" id="WP_151004045.1">
    <property type="nucleotide sequence ID" value="NZ_BPQY01000645.1"/>
</dbReference>